<proteinExistence type="predicted"/>
<gene>
    <name evidence="2" type="ORF">MNOR_LOCUS16271</name>
</gene>
<dbReference type="AlphaFoldDB" id="A0AAV2QUX0"/>
<evidence type="ECO:0000313" key="2">
    <source>
        <dbReference type="EMBL" id="CAL4098597.1"/>
    </source>
</evidence>
<comment type="caution">
    <text evidence="2">The sequence shown here is derived from an EMBL/GenBank/DDBJ whole genome shotgun (WGS) entry which is preliminary data.</text>
</comment>
<reference evidence="2 3" key="1">
    <citation type="submission" date="2024-05" db="EMBL/GenBank/DDBJ databases">
        <authorList>
            <person name="Wallberg A."/>
        </authorList>
    </citation>
    <scope>NUCLEOTIDE SEQUENCE [LARGE SCALE GENOMIC DNA]</scope>
</reference>
<protein>
    <submittedName>
        <fullName evidence="2">Uncharacterized protein</fullName>
    </submittedName>
</protein>
<name>A0AAV2QUX0_MEGNR</name>
<evidence type="ECO:0000313" key="3">
    <source>
        <dbReference type="Proteomes" id="UP001497623"/>
    </source>
</evidence>
<feature type="compositionally biased region" description="Polar residues" evidence="1">
    <location>
        <begin position="372"/>
        <end position="383"/>
    </location>
</feature>
<evidence type="ECO:0000256" key="1">
    <source>
        <dbReference type="SAM" id="MobiDB-lite"/>
    </source>
</evidence>
<accession>A0AAV2QUX0</accession>
<keyword evidence="3" id="KW-1185">Reference proteome</keyword>
<feature type="non-terminal residue" evidence="2">
    <location>
        <position position="1"/>
    </location>
</feature>
<organism evidence="2 3">
    <name type="scientific">Meganyctiphanes norvegica</name>
    <name type="common">Northern krill</name>
    <name type="synonym">Thysanopoda norvegica</name>
    <dbReference type="NCBI Taxonomy" id="48144"/>
    <lineage>
        <taxon>Eukaryota</taxon>
        <taxon>Metazoa</taxon>
        <taxon>Ecdysozoa</taxon>
        <taxon>Arthropoda</taxon>
        <taxon>Crustacea</taxon>
        <taxon>Multicrustacea</taxon>
        <taxon>Malacostraca</taxon>
        <taxon>Eumalacostraca</taxon>
        <taxon>Eucarida</taxon>
        <taxon>Euphausiacea</taxon>
        <taxon>Euphausiidae</taxon>
        <taxon>Meganyctiphanes</taxon>
    </lineage>
</organism>
<dbReference type="EMBL" id="CAXKWB010010601">
    <property type="protein sequence ID" value="CAL4098597.1"/>
    <property type="molecule type" value="Genomic_DNA"/>
</dbReference>
<feature type="region of interest" description="Disordered" evidence="1">
    <location>
        <begin position="263"/>
        <end position="419"/>
    </location>
</feature>
<dbReference type="Proteomes" id="UP001497623">
    <property type="component" value="Unassembled WGS sequence"/>
</dbReference>
<sequence length="549" mass="61573">LFQLTTKCETSMLLMSSHNSKLDQFGIDILPLVDSRSPFPDGAISNNDLSKVRETWEVIEEEGYHGLMTVGKIDVNSLPKNDCRILHQLPQFVNSLIHSLEAYFMFQKPNKAFLPNALNLWEPVENDQTVRFLVLLAWKFDKHPSVALHSSPLIEMKTSPFRGVVESVLAEDAAMEDIENETPNSKMPRSLLDDGRPVKSQKEQMLKGGEVVQTVTKTMSKSPRTLLDAGSPIVNQKENMFSKDREVVRTVTSSTTTTVTKKVLSPKKGLAPVEDESESMETSTFTKKVQVPVEDEIAAADNSSSRRRSAQKTKTTPVAPAGGKRGRRSVAQPPAPVEEEENDPEVSFKVRQPEPVLTPKNSQNAKAAVVTPTATEVQNQNVPMSIDDLELPFEKSVSKQSGGRKSTAGRKSVGGRKSLLPEWPQEEQKEVLTFFDNLNPVQTEATRVNLTCKYGSMLYDRELSSKQFYIWEQKKGREVNKTNQKLTLEESEQKDAVVDFFKALSEAHSEQTRVSFTIKYFQGQYDLAIASKQLYAWLSDKGKKTTKRR</sequence>